<dbReference type="AlphaFoldDB" id="A8RJ93"/>
<dbReference type="HOGENOM" id="CLU_3355369_0_0_9"/>
<dbReference type="PaxDb" id="411902-CLOBOL_01141"/>
<gene>
    <name evidence="1" type="ORF">CLOBOL_01141</name>
</gene>
<accession>A8RJ93</accession>
<organism evidence="1 2">
    <name type="scientific">Enterocloster bolteae (strain ATCC BAA-613 / DSM 15670 / CCUG 46953 / JCM 12243 / WAL 16351)</name>
    <name type="common">Clostridium bolteae</name>
    <dbReference type="NCBI Taxonomy" id="411902"/>
    <lineage>
        <taxon>Bacteria</taxon>
        <taxon>Bacillati</taxon>
        <taxon>Bacillota</taxon>
        <taxon>Clostridia</taxon>
        <taxon>Lachnospirales</taxon>
        <taxon>Lachnospiraceae</taxon>
        <taxon>Enterocloster</taxon>
    </lineage>
</organism>
<dbReference type="Proteomes" id="UP000005396">
    <property type="component" value="Unassembled WGS sequence"/>
</dbReference>
<reference evidence="1 2" key="1">
    <citation type="submission" date="2007-08" db="EMBL/GenBank/DDBJ databases">
        <authorList>
            <person name="Fulton L."/>
            <person name="Clifton S."/>
            <person name="Fulton B."/>
            <person name="Xu J."/>
            <person name="Minx P."/>
            <person name="Pepin K.H."/>
            <person name="Johnson M."/>
            <person name="Thiruvilangam P."/>
            <person name="Bhonagiri V."/>
            <person name="Nash W.E."/>
            <person name="Mardis E.R."/>
            <person name="Wilson R.K."/>
        </authorList>
    </citation>
    <scope>NUCLEOTIDE SEQUENCE [LARGE SCALE GENOMIC DNA]</scope>
    <source>
        <strain evidence="2">ATCC BAA-613 / DSM 15670 / CCUG 46953 / JCM 12243 / WAL 16351</strain>
    </source>
</reference>
<reference evidence="1 2" key="2">
    <citation type="submission" date="2007-09" db="EMBL/GenBank/DDBJ databases">
        <title>Draft genome sequence of Clostridium bolteae (ATCC BAA-613).</title>
        <authorList>
            <person name="Sudarsanam P."/>
            <person name="Ley R."/>
            <person name="Guruge J."/>
            <person name="Turnbaugh P.J."/>
            <person name="Mahowald M."/>
            <person name="Liep D."/>
            <person name="Gordon J."/>
        </authorList>
    </citation>
    <scope>NUCLEOTIDE SEQUENCE [LARGE SCALE GENOMIC DNA]</scope>
    <source>
        <strain evidence="2">ATCC BAA-613 / DSM 15670 / CCUG 46953 / JCM 12243 / WAL 16351</strain>
    </source>
</reference>
<evidence type="ECO:0000313" key="1">
    <source>
        <dbReference type="EMBL" id="EDP18779.1"/>
    </source>
</evidence>
<sequence length="36" mass="4389">MYENVDRWLTDVCLTDTFYRKYSEPGGYYEAICRDD</sequence>
<dbReference type="EMBL" id="ABCC02000011">
    <property type="protein sequence ID" value="EDP18779.1"/>
    <property type="molecule type" value="Genomic_DNA"/>
</dbReference>
<proteinExistence type="predicted"/>
<name>A8RJ93_ENTBW</name>
<protein>
    <submittedName>
        <fullName evidence="1">Uncharacterized protein</fullName>
    </submittedName>
</protein>
<evidence type="ECO:0000313" key="2">
    <source>
        <dbReference type="Proteomes" id="UP000005396"/>
    </source>
</evidence>
<comment type="caution">
    <text evidence="1">The sequence shown here is derived from an EMBL/GenBank/DDBJ whole genome shotgun (WGS) entry which is preliminary data.</text>
</comment>